<comment type="caution">
    <text evidence="1">The sequence shown here is derived from an EMBL/GenBank/DDBJ whole genome shotgun (WGS) entry which is preliminary data.</text>
</comment>
<gene>
    <name evidence="1" type="ORF">QV13_23875</name>
</gene>
<name>A0A1C2DD05_9HYPH</name>
<organism evidence="1 2">
    <name type="scientific">Mesorhizobium hungaricum</name>
    <dbReference type="NCBI Taxonomy" id="1566387"/>
    <lineage>
        <taxon>Bacteria</taxon>
        <taxon>Pseudomonadati</taxon>
        <taxon>Pseudomonadota</taxon>
        <taxon>Alphaproteobacteria</taxon>
        <taxon>Hyphomicrobiales</taxon>
        <taxon>Phyllobacteriaceae</taxon>
        <taxon>Mesorhizobium</taxon>
    </lineage>
</organism>
<evidence type="ECO:0000313" key="2">
    <source>
        <dbReference type="Proteomes" id="UP000094412"/>
    </source>
</evidence>
<proteinExistence type="predicted"/>
<sequence>MAGDWTIERVIFAPARVAELLNQAEDRATTHNKRVNELLEANNRYLDRARVAEAALAARPATEALTAATLADALSCFWNEAIGEAHQRQTAMSMDVATVMAVGLAAVARRLQGEI</sequence>
<dbReference type="STRING" id="1566387.QV13_23875"/>
<keyword evidence="2" id="KW-1185">Reference proteome</keyword>
<accession>A0A1C2DD05</accession>
<dbReference type="EMBL" id="MDEO01000036">
    <property type="protein sequence ID" value="OCX12640.1"/>
    <property type="molecule type" value="Genomic_DNA"/>
</dbReference>
<dbReference type="RefSeq" id="WP_024922500.1">
    <property type="nucleotide sequence ID" value="NZ_MDEO01000036.1"/>
</dbReference>
<protein>
    <submittedName>
        <fullName evidence="1">Uncharacterized protein</fullName>
    </submittedName>
</protein>
<dbReference type="Proteomes" id="UP000094412">
    <property type="component" value="Unassembled WGS sequence"/>
</dbReference>
<reference evidence="1 2" key="1">
    <citation type="submission" date="2016-08" db="EMBL/GenBank/DDBJ databases">
        <title>Whole genome sequence of Mesorhizobium sp. strain UASWS1009 isolated from industrial sewage.</title>
        <authorList>
            <person name="Crovadore J."/>
            <person name="Calmin G."/>
            <person name="Chablais R."/>
            <person name="Cochard B."/>
            <person name="Lefort F."/>
        </authorList>
    </citation>
    <scope>NUCLEOTIDE SEQUENCE [LARGE SCALE GENOMIC DNA]</scope>
    <source>
        <strain evidence="1 2">UASWS1009</strain>
    </source>
</reference>
<dbReference type="AlphaFoldDB" id="A0A1C2DD05"/>
<evidence type="ECO:0000313" key="1">
    <source>
        <dbReference type="EMBL" id="OCX12640.1"/>
    </source>
</evidence>